<comment type="cofactor">
    <cofactor evidence="6">
        <name>Zn(2+)</name>
        <dbReference type="ChEBI" id="CHEBI:29105"/>
    </cofactor>
    <text evidence="6">Binds 1 zinc ion per subunit.</text>
</comment>
<evidence type="ECO:0000313" key="9">
    <source>
        <dbReference type="Proteomes" id="UP000005258"/>
    </source>
</evidence>
<evidence type="ECO:0000259" key="7">
    <source>
        <dbReference type="Pfam" id="PF01435"/>
    </source>
</evidence>
<keyword evidence="5 6" id="KW-0482">Metalloprotease</keyword>
<dbReference type="RefSeq" id="WP_014752896.1">
    <property type="nucleotide sequence ID" value="NC_017966.1"/>
</dbReference>
<evidence type="ECO:0000256" key="5">
    <source>
        <dbReference type="ARBA" id="ARBA00023049"/>
    </source>
</evidence>
<evidence type="ECO:0000256" key="3">
    <source>
        <dbReference type="ARBA" id="ARBA00022801"/>
    </source>
</evidence>
<dbReference type="Proteomes" id="UP000005258">
    <property type="component" value="Plasmid pTM2"/>
</dbReference>
<proteinExistence type="inferred from homology"/>
<organism evidence="8 9">
    <name type="scientific">Tistrella mobilis (strain KA081020-065)</name>
    <dbReference type="NCBI Taxonomy" id="1110502"/>
    <lineage>
        <taxon>Bacteria</taxon>
        <taxon>Pseudomonadati</taxon>
        <taxon>Pseudomonadota</taxon>
        <taxon>Alphaproteobacteria</taxon>
        <taxon>Geminicoccales</taxon>
        <taxon>Geminicoccaceae</taxon>
        <taxon>Tistrella</taxon>
    </lineage>
</organism>
<dbReference type="Pfam" id="PF01435">
    <property type="entry name" value="Peptidase_M48"/>
    <property type="match status" value="1"/>
</dbReference>
<evidence type="ECO:0000256" key="4">
    <source>
        <dbReference type="ARBA" id="ARBA00022833"/>
    </source>
</evidence>
<comment type="similarity">
    <text evidence="6">Belongs to the peptidase M48 family.</text>
</comment>
<dbReference type="GO" id="GO:0004222">
    <property type="term" value="F:metalloendopeptidase activity"/>
    <property type="evidence" value="ECO:0007669"/>
    <property type="project" value="InterPro"/>
</dbReference>
<evidence type="ECO:0000256" key="2">
    <source>
        <dbReference type="ARBA" id="ARBA00022723"/>
    </source>
</evidence>
<keyword evidence="1 6" id="KW-0645">Protease</keyword>
<evidence type="ECO:0000256" key="6">
    <source>
        <dbReference type="RuleBase" id="RU003983"/>
    </source>
</evidence>
<keyword evidence="2" id="KW-0479">Metal-binding</keyword>
<gene>
    <name evidence="8" type="ordered locus">TMO_b0135</name>
</gene>
<keyword evidence="3 6" id="KW-0378">Hydrolase</keyword>
<dbReference type="GO" id="GO:0046872">
    <property type="term" value="F:metal ion binding"/>
    <property type="evidence" value="ECO:0007669"/>
    <property type="project" value="UniProtKB-KW"/>
</dbReference>
<dbReference type="KEGG" id="tmo:TMO_b0135"/>
<evidence type="ECO:0000256" key="1">
    <source>
        <dbReference type="ARBA" id="ARBA00022670"/>
    </source>
</evidence>
<keyword evidence="9" id="KW-1185">Reference proteome</keyword>
<dbReference type="AlphaFoldDB" id="I3TTQ5"/>
<dbReference type="HOGENOM" id="CLU_1011711_0_0_5"/>
<keyword evidence="8" id="KW-0614">Plasmid</keyword>
<feature type="domain" description="Peptidase M48" evidence="7">
    <location>
        <begin position="119"/>
        <end position="237"/>
    </location>
</feature>
<name>I3TTQ5_TISMK</name>
<accession>I3TTQ5</accession>
<dbReference type="InterPro" id="IPR001915">
    <property type="entry name" value="Peptidase_M48"/>
</dbReference>
<reference evidence="8 9" key="1">
    <citation type="journal article" date="2012" name="J. Am. Chem. Soc.">
        <title>Bacterial biosynthesis and maturation of the didemnin anti-cancer agents.</title>
        <authorList>
            <person name="Xu Y."/>
            <person name="Kersten R.D."/>
            <person name="Nam S.J."/>
            <person name="Lu L."/>
            <person name="Al-Suwailem A.M."/>
            <person name="Zheng H."/>
            <person name="Fenical W."/>
            <person name="Dorrestein P.C."/>
            <person name="Moore B.S."/>
            <person name="Qian P.Y."/>
        </authorList>
    </citation>
    <scope>NUCLEOTIDE SEQUENCE [LARGE SCALE GENOMIC DNA]</scope>
    <source>
        <strain evidence="8 9">KA081020-065</strain>
    </source>
</reference>
<sequence>MQNIYRILRIVFTSTLSVCLMSCSSYVSIRSDGDDFNNISTYFYTYDGIGYGKSKDEEVIRIRRTWTKIAILNNFSTKYARVIIKSDPEYILALEEYNRRLGTNIKLEDIPFTFSVMENGTLLVDPQFSRTLDEQELAWMIAHEMVHIAYNDDLFAENVSYERLNKDAQLIPLSLSVYLTCPPCLVFLEIAKNEVISDISKHSGLYFSMDQEYLADAVGLRLISKAGYDVYAAISALNRFYIYYNVPKSPVGHYGSFDERIMRIRNEIRRLKNEG</sequence>
<protein>
    <submittedName>
        <fullName evidence="8">Peptidase M48 Ste24p</fullName>
    </submittedName>
</protein>
<geneLocation type="plasmid" evidence="8 9">
    <name>pTM2</name>
</geneLocation>
<evidence type="ECO:0000313" key="8">
    <source>
        <dbReference type="EMBL" id="AFK56143.1"/>
    </source>
</evidence>
<keyword evidence="4 6" id="KW-0862">Zinc</keyword>
<dbReference type="GO" id="GO:0006508">
    <property type="term" value="P:proteolysis"/>
    <property type="evidence" value="ECO:0007669"/>
    <property type="project" value="UniProtKB-KW"/>
</dbReference>
<dbReference type="EMBL" id="CP003238">
    <property type="protein sequence ID" value="AFK56143.1"/>
    <property type="molecule type" value="Genomic_DNA"/>
</dbReference>